<name>A0ABM6E4M1_9BURK</name>
<feature type="region of interest" description="Disordered" evidence="1">
    <location>
        <begin position="1"/>
        <end position="31"/>
    </location>
</feature>
<protein>
    <submittedName>
        <fullName evidence="3">Uncharacterized protein</fullName>
    </submittedName>
</protein>
<dbReference type="RefSeq" id="WP_052734054.1">
    <property type="nucleotide sequence ID" value="NZ_CBCSDN010000064.1"/>
</dbReference>
<evidence type="ECO:0000313" key="2">
    <source>
        <dbReference type="EMBL" id="AOV01697.1"/>
    </source>
</evidence>
<sequence length="98" mass="10438">MSEQGKRLAFHQVAPRKPLDSKEVSAGPARNFPPQAGLLAALESLIQEMRAQREAMQAQTEVIGQLAASNFALVQAMAQDGEMGDDLPPTVGLNGKPL</sequence>
<dbReference type="EMBL" id="CP017420">
    <property type="protein sequence ID" value="AOV01697.1"/>
    <property type="molecule type" value="Genomic_DNA"/>
</dbReference>
<dbReference type="EMBL" id="CP017420">
    <property type="protein sequence ID" value="AOV02403.1"/>
    <property type="molecule type" value="Genomic_DNA"/>
</dbReference>
<evidence type="ECO:0000313" key="3">
    <source>
        <dbReference type="EMBL" id="AOV02403.1"/>
    </source>
</evidence>
<dbReference type="Proteomes" id="UP000095607">
    <property type="component" value="Chromosome"/>
</dbReference>
<evidence type="ECO:0000256" key="1">
    <source>
        <dbReference type="SAM" id="MobiDB-lite"/>
    </source>
</evidence>
<gene>
    <name evidence="2" type="ORF">BI380_10190</name>
    <name evidence="3" type="ORF">BI380_14180</name>
</gene>
<accession>A0ABM6E4M1</accession>
<proteinExistence type="predicted"/>
<evidence type="ECO:0000313" key="4">
    <source>
        <dbReference type="Proteomes" id="UP000095607"/>
    </source>
</evidence>
<reference evidence="3 4" key="1">
    <citation type="submission" date="2016-09" db="EMBL/GenBank/DDBJ databases">
        <title>Complete genome sequence of Deltia acidovorans CM13 isolated from murine proximal colonic tissue.</title>
        <authorList>
            <person name="Saffarian A."/>
        </authorList>
    </citation>
    <scope>NUCLEOTIDE SEQUENCE [LARGE SCALE GENOMIC DNA]</scope>
    <source>
        <strain evidence="3 4">CM13</strain>
    </source>
</reference>
<organism evidence="3 4">
    <name type="scientific">Delftia tsuruhatensis</name>
    <dbReference type="NCBI Taxonomy" id="180282"/>
    <lineage>
        <taxon>Bacteria</taxon>
        <taxon>Pseudomonadati</taxon>
        <taxon>Pseudomonadota</taxon>
        <taxon>Betaproteobacteria</taxon>
        <taxon>Burkholderiales</taxon>
        <taxon>Comamonadaceae</taxon>
        <taxon>Delftia</taxon>
    </lineage>
</organism>
<keyword evidence="4" id="KW-1185">Reference proteome</keyword>